<protein>
    <submittedName>
        <fullName evidence="1">Uncharacterized protein</fullName>
    </submittedName>
</protein>
<organism evidence="1 2">
    <name type="scientific">Mycetomoellerius zeteki</name>
    <dbReference type="NCBI Taxonomy" id="64791"/>
    <lineage>
        <taxon>Eukaryota</taxon>
        <taxon>Metazoa</taxon>
        <taxon>Ecdysozoa</taxon>
        <taxon>Arthropoda</taxon>
        <taxon>Hexapoda</taxon>
        <taxon>Insecta</taxon>
        <taxon>Pterygota</taxon>
        <taxon>Neoptera</taxon>
        <taxon>Endopterygota</taxon>
        <taxon>Hymenoptera</taxon>
        <taxon>Apocrita</taxon>
        <taxon>Aculeata</taxon>
        <taxon>Formicoidea</taxon>
        <taxon>Formicidae</taxon>
        <taxon>Myrmicinae</taxon>
        <taxon>Mycetomoellerius</taxon>
    </lineage>
</organism>
<dbReference type="EMBL" id="KQ982652">
    <property type="protein sequence ID" value="KYQ52798.1"/>
    <property type="molecule type" value="Genomic_DNA"/>
</dbReference>
<name>A0A151WY35_9HYME</name>
<proteinExistence type="predicted"/>
<reference evidence="1 2" key="1">
    <citation type="submission" date="2015-09" db="EMBL/GenBank/DDBJ databases">
        <title>Trachymyrmex zeteki WGS genome.</title>
        <authorList>
            <person name="Nygaard S."/>
            <person name="Hu H."/>
            <person name="Boomsma J."/>
            <person name="Zhang G."/>
        </authorList>
    </citation>
    <scope>NUCLEOTIDE SEQUENCE [LARGE SCALE GENOMIC DNA]</scope>
    <source>
        <strain evidence="1">Tzet28-1</strain>
        <tissue evidence="1">Whole body</tissue>
    </source>
</reference>
<keyword evidence="2" id="KW-1185">Reference proteome</keyword>
<accession>A0A151WY35</accession>
<dbReference type="AlphaFoldDB" id="A0A151WY35"/>
<evidence type="ECO:0000313" key="1">
    <source>
        <dbReference type="EMBL" id="KYQ52798.1"/>
    </source>
</evidence>
<gene>
    <name evidence="1" type="ORF">ALC60_08087</name>
</gene>
<dbReference type="Proteomes" id="UP000075809">
    <property type="component" value="Unassembled WGS sequence"/>
</dbReference>
<sequence>MGLVSRAKEDDPAGCEDLPRRLKSESNVVLTSREKLSDSFLLGNVFHKSCLISSRTISVDDSTAGARLFDGKAGLIRANNSGGWDLRKGPSDRENQDLQYRQYRVHHPPRKSGAEILRCSVSTSRGKLFRSRTDSPSNFLIRYQLHARCIEIERWRADRRIVTDHVCRGSKCVCQVKQFH</sequence>
<evidence type="ECO:0000313" key="2">
    <source>
        <dbReference type="Proteomes" id="UP000075809"/>
    </source>
</evidence>